<dbReference type="Proteomes" id="UP001153709">
    <property type="component" value="Unassembled WGS sequence"/>
</dbReference>
<organism evidence="2 3">
    <name type="scientific">Diabrotica balteata</name>
    <name type="common">Banded cucumber beetle</name>
    <dbReference type="NCBI Taxonomy" id="107213"/>
    <lineage>
        <taxon>Eukaryota</taxon>
        <taxon>Metazoa</taxon>
        <taxon>Ecdysozoa</taxon>
        <taxon>Arthropoda</taxon>
        <taxon>Hexapoda</taxon>
        <taxon>Insecta</taxon>
        <taxon>Pterygota</taxon>
        <taxon>Neoptera</taxon>
        <taxon>Endopterygota</taxon>
        <taxon>Coleoptera</taxon>
        <taxon>Polyphaga</taxon>
        <taxon>Cucujiformia</taxon>
        <taxon>Chrysomeloidea</taxon>
        <taxon>Chrysomelidae</taxon>
        <taxon>Galerucinae</taxon>
        <taxon>Diabroticina</taxon>
        <taxon>Diabroticites</taxon>
        <taxon>Diabrotica</taxon>
    </lineage>
</organism>
<evidence type="ECO:0000313" key="2">
    <source>
        <dbReference type="EMBL" id="CAH1223193.1"/>
    </source>
</evidence>
<feature type="chain" id="PRO_5040319550" evidence="1">
    <location>
        <begin position="19"/>
        <end position="144"/>
    </location>
</feature>
<dbReference type="OrthoDB" id="6693014at2759"/>
<sequence length="144" mass="16699">MKLTYILIIAVVCLIATASRIEHEKVQEMIRECQKESGSTVNEITNIKLGIINPDTVNKPFVFIVKWKPLIRMETLFLISSSNTLKLLLTTMIVGKNFKTNVAKLKEKIPKLKLLIMINVFNQYWQKSMLQKPIKVLGMYRYIK</sequence>
<reference evidence="2" key="1">
    <citation type="submission" date="2022-01" db="EMBL/GenBank/DDBJ databases">
        <authorList>
            <person name="King R."/>
        </authorList>
    </citation>
    <scope>NUCLEOTIDE SEQUENCE</scope>
</reference>
<dbReference type="Gene3D" id="1.20.120.1240">
    <property type="entry name" value="Dynamin, middle domain"/>
    <property type="match status" value="1"/>
</dbReference>
<feature type="signal peptide" evidence="1">
    <location>
        <begin position="1"/>
        <end position="18"/>
    </location>
</feature>
<dbReference type="EMBL" id="CAKJVB030000001">
    <property type="protein sequence ID" value="CAH1223193.1"/>
    <property type="molecule type" value="Genomic_DNA"/>
</dbReference>
<keyword evidence="1" id="KW-0732">Signal</keyword>
<keyword evidence="3" id="KW-1185">Reference proteome</keyword>
<name>A0A9P0E0S6_DIABA</name>
<evidence type="ECO:0000256" key="1">
    <source>
        <dbReference type="SAM" id="SignalP"/>
    </source>
</evidence>
<comment type="caution">
    <text evidence="2">The sequence shown here is derived from an EMBL/GenBank/DDBJ whole genome shotgun (WGS) entry which is preliminary data.</text>
</comment>
<evidence type="ECO:0000313" key="3">
    <source>
        <dbReference type="Proteomes" id="UP001153709"/>
    </source>
</evidence>
<proteinExistence type="predicted"/>
<accession>A0A9P0E0S6</accession>
<dbReference type="AlphaFoldDB" id="A0A9P0E0S6"/>
<protein>
    <submittedName>
        <fullName evidence="2">Uncharacterized protein</fullName>
    </submittedName>
</protein>
<gene>
    <name evidence="2" type="ORF">DIABBA_LOCUS31</name>
</gene>